<sequence>MPEVPKILWQSYKSIDRLPVESLPCIDSWLRLNPGWSYYFCSDEDIEAFFRHYHGGSFLSLFEAMPLAVMKADLWRYAVLEEFGGFYADIDTICYFSLEDWLDRQTGLHVACEEEDTYFSQWAFGGPPHHCVFRTVLELIRERVERDGGVDQTMDHYVHHYTGPSVWSDAIRKHLGVEKAPGALADDRALQRRREVRIYPPDHFNGTKIRHITASMFWRRLPGYESWQAQRRDLANRLF</sequence>
<dbReference type="SUPFAM" id="SSF53448">
    <property type="entry name" value="Nucleotide-diphospho-sugar transferases"/>
    <property type="match status" value="1"/>
</dbReference>
<protein>
    <recommendedName>
        <fullName evidence="3">Glycosyl transferase</fullName>
    </recommendedName>
</protein>
<comment type="caution">
    <text evidence="1">The sequence shown here is derived from an EMBL/GenBank/DDBJ whole genome shotgun (WGS) entry which is preliminary data.</text>
</comment>
<dbReference type="PANTHER" id="PTHR31834">
    <property type="entry name" value="INITIATION-SPECIFIC ALPHA-1,6-MANNOSYLTRANSFERASE"/>
    <property type="match status" value="1"/>
</dbReference>
<dbReference type="GO" id="GO:0000009">
    <property type="term" value="F:alpha-1,6-mannosyltransferase activity"/>
    <property type="evidence" value="ECO:0007669"/>
    <property type="project" value="InterPro"/>
</dbReference>
<keyword evidence="2" id="KW-1185">Reference proteome</keyword>
<dbReference type="InterPro" id="IPR029044">
    <property type="entry name" value="Nucleotide-diphossugar_trans"/>
</dbReference>
<dbReference type="Pfam" id="PF04488">
    <property type="entry name" value="Gly_transf_sug"/>
    <property type="match status" value="1"/>
</dbReference>
<proteinExistence type="predicted"/>
<name>A0A934VY81_9BACT</name>
<dbReference type="AlphaFoldDB" id="A0A934VY81"/>
<dbReference type="InterPro" id="IPR007577">
    <property type="entry name" value="GlycoTrfase_DXD_sugar-bd_CS"/>
</dbReference>
<dbReference type="GO" id="GO:0006487">
    <property type="term" value="P:protein N-linked glycosylation"/>
    <property type="evidence" value="ECO:0007669"/>
    <property type="project" value="TreeGrafter"/>
</dbReference>
<evidence type="ECO:0000313" key="1">
    <source>
        <dbReference type="EMBL" id="MBK1884284.1"/>
    </source>
</evidence>
<dbReference type="Gene3D" id="3.90.550.20">
    <property type="match status" value="1"/>
</dbReference>
<evidence type="ECO:0008006" key="3">
    <source>
        <dbReference type="Google" id="ProtNLM"/>
    </source>
</evidence>
<evidence type="ECO:0000313" key="2">
    <source>
        <dbReference type="Proteomes" id="UP000603141"/>
    </source>
</evidence>
<dbReference type="RefSeq" id="WP_200273321.1">
    <property type="nucleotide sequence ID" value="NZ_JAENIJ010000041.1"/>
</dbReference>
<accession>A0A934VY81</accession>
<organism evidence="1 2">
    <name type="scientific">Luteolibacter pohnpeiensis</name>
    <dbReference type="NCBI Taxonomy" id="454153"/>
    <lineage>
        <taxon>Bacteria</taxon>
        <taxon>Pseudomonadati</taxon>
        <taxon>Verrucomicrobiota</taxon>
        <taxon>Verrucomicrobiia</taxon>
        <taxon>Verrucomicrobiales</taxon>
        <taxon>Verrucomicrobiaceae</taxon>
        <taxon>Luteolibacter</taxon>
    </lineage>
</organism>
<reference evidence="1" key="1">
    <citation type="submission" date="2021-01" db="EMBL/GenBank/DDBJ databases">
        <title>Modified the classification status of verrucomicrobia.</title>
        <authorList>
            <person name="Feng X."/>
        </authorList>
    </citation>
    <scope>NUCLEOTIDE SEQUENCE</scope>
    <source>
        <strain evidence="1">KCTC 22041</strain>
    </source>
</reference>
<dbReference type="InterPro" id="IPR039367">
    <property type="entry name" value="Och1-like"/>
</dbReference>
<dbReference type="EMBL" id="JAENIJ010000041">
    <property type="protein sequence ID" value="MBK1884284.1"/>
    <property type="molecule type" value="Genomic_DNA"/>
</dbReference>
<gene>
    <name evidence="1" type="ORF">JIN85_17830</name>
</gene>
<dbReference type="PANTHER" id="PTHR31834:SF1">
    <property type="entry name" value="INITIATION-SPECIFIC ALPHA-1,6-MANNOSYLTRANSFERASE"/>
    <property type="match status" value="1"/>
</dbReference>
<dbReference type="Proteomes" id="UP000603141">
    <property type="component" value="Unassembled WGS sequence"/>
</dbReference>